<dbReference type="HOGENOM" id="CLU_148715_0_1_2"/>
<dbReference type="STRING" id="926571.NVIE_008960"/>
<proteinExistence type="predicted"/>
<dbReference type="AlphaFoldDB" id="A0A060HEM4"/>
<dbReference type="InterPro" id="IPR032710">
    <property type="entry name" value="NTF2-like_dom_sf"/>
</dbReference>
<dbReference type="GeneID" id="74946167"/>
<evidence type="ECO:0000313" key="2">
    <source>
        <dbReference type="EMBL" id="AIC15119.1"/>
    </source>
</evidence>
<dbReference type="Proteomes" id="UP000027093">
    <property type="component" value="Chromosome"/>
</dbReference>
<sequence length="110" mass="12313">MSLPELPDPIGRFVDAVNRGDTGSFLDFFPSDGVVDDSGRRFVGHEAIRRWSDREFIGAKGRMTVTSVEQTKKNIVSVAADWASNYFTGPSRFVFVLKGKKIQEIRIMSV</sequence>
<evidence type="ECO:0000259" key="1">
    <source>
        <dbReference type="Pfam" id="PF12680"/>
    </source>
</evidence>
<dbReference type="Gene3D" id="3.10.450.50">
    <property type="match status" value="1"/>
</dbReference>
<keyword evidence="3" id="KW-1185">Reference proteome</keyword>
<reference evidence="2 3" key="1">
    <citation type="journal article" date="2014" name="Int. J. Syst. Evol. Microbiol.">
        <title>Nitrososphaera viennensis gen. nov., sp. nov., an aerobic and mesophilic, ammonia-oxidizing archaeon from soil and a member of the archaeal phylum Thaumarchaeota.</title>
        <authorList>
            <person name="Stieglmeier M."/>
            <person name="Klingl A."/>
            <person name="Alves R.J."/>
            <person name="Rittmann S.K."/>
            <person name="Melcher M."/>
            <person name="Leisch N."/>
            <person name="Schleper C."/>
        </authorList>
    </citation>
    <scope>NUCLEOTIDE SEQUENCE [LARGE SCALE GENOMIC DNA]</scope>
    <source>
        <strain evidence="2">EN76</strain>
    </source>
</reference>
<organism evidence="2 3">
    <name type="scientific">Nitrososphaera viennensis EN76</name>
    <dbReference type="NCBI Taxonomy" id="926571"/>
    <lineage>
        <taxon>Archaea</taxon>
        <taxon>Nitrososphaerota</taxon>
        <taxon>Nitrososphaeria</taxon>
        <taxon>Nitrososphaerales</taxon>
        <taxon>Nitrososphaeraceae</taxon>
        <taxon>Nitrososphaera</taxon>
    </lineage>
</organism>
<gene>
    <name evidence="2" type="ORF">NVIE_008960</name>
</gene>
<dbReference type="Pfam" id="PF12680">
    <property type="entry name" value="SnoaL_2"/>
    <property type="match status" value="1"/>
</dbReference>
<feature type="domain" description="SnoaL-like" evidence="1">
    <location>
        <begin position="12"/>
        <end position="68"/>
    </location>
</feature>
<dbReference type="RefSeq" id="WP_075054198.1">
    <property type="nucleotide sequence ID" value="NZ_CP007536.1"/>
</dbReference>
<dbReference type="EMBL" id="CP007536">
    <property type="protein sequence ID" value="AIC15119.1"/>
    <property type="molecule type" value="Genomic_DNA"/>
</dbReference>
<accession>A0A060HEM4</accession>
<dbReference type="KEGG" id="nvn:NVIE_008960"/>
<name>A0A060HEM4_9ARCH</name>
<protein>
    <recommendedName>
        <fullName evidence="1">SnoaL-like domain-containing protein</fullName>
    </recommendedName>
</protein>
<dbReference type="SUPFAM" id="SSF54427">
    <property type="entry name" value="NTF2-like"/>
    <property type="match status" value="1"/>
</dbReference>
<evidence type="ECO:0000313" key="3">
    <source>
        <dbReference type="Proteomes" id="UP000027093"/>
    </source>
</evidence>
<dbReference type="InterPro" id="IPR037401">
    <property type="entry name" value="SnoaL-like"/>
</dbReference>